<evidence type="ECO:0000313" key="2">
    <source>
        <dbReference type="WBParaSite" id="ACAC_0000586601-mRNA-1"/>
    </source>
</evidence>
<organism evidence="1 2">
    <name type="scientific">Angiostrongylus cantonensis</name>
    <name type="common">Rat lungworm</name>
    <dbReference type="NCBI Taxonomy" id="6313"/>
    <lineage>
        <taxon>Eukaryota</taxon>
        <taxon>Metazoa</taxon>
        <taxon>Ecdysozoa</taxon>
        <taxon>Nematoda</taxon>
        <taxon>Chromadorea</taxon>
        <taxon>Rhabditida</taxon>
        <taxon>Rhabditina</taxon>
        <taxon>Rhabditomorpha</taxon>
        <taxon>Strongyloidea</taxon>
        <taxon>Metastrongylidae</taxon>
        <taxon>Angiostrongylus</taxon>
    </lineage>
</organism>
<reference evidence="2" key="2">
    <citation type="submission" date="2017-02" db="UniProtKB">
        <authorList>
            <consortium name="WormBaseParasite"/>
        </authorList>
    </citation>
    <scope>IDENTIFICATION</scope>
</reference>
<evidence type="ECO:0000313" key="1">
    <source>
        <dbReference type="Proteomes" id="UP000035642"/>
    </source>
</evidence>
<keyword evidence="1" id="KW-1185">Reference proteome</keyword>
<dbReference type="AlphaFoldDB" id="A0A0K0D721"/>
<dbReference type="WBParaSite" id="ACAC_0000586601-mRNA-1">
    <property type="protein sequence ID" value="ACAC_0000586601-mRNA-1"/>
    <property type="gene ID" value="ACAC_0000586601"/>
</dbReference>
<protein>
    <submittedName>
        <fullName evidence="2">Uncharacterized protein</fullName>
    </submittedName>
</protein>
<name>A0A0K0D721_ANGCA</name>
<reference evidence="1" key="1">
    <citation type="submission" date="2012-09" db="EMBL/GenBank/DDBJ databases">
        <authorList>
            <person name="Martin A.A."/>
        </authorList>
    </citation>
    <scope>NUCLEOTIDE SEQUENCE</scope>
</reference>
<accession>A0A0K0D721</accession>
<proteinExistence type="predicted"/>
<dbReference type="Proteomes" id="UP000035642">
    <property type="component" value="Unassembled WGS sequence"/>
</dbReference>
<sequence>MDFHFVATDICLSQITLETFPHIRLQISDELNGNADDVDRSSPGVLCEAFRANSSTPLPIQLVEKDDSL</sequence>